<reference evidence="2 3" key="1">
    <citation type="submission" date="2022-12" db="EMBL/GenBank/DDBJ databases">
        <title>Chromosome-level genome of Tegillarca granosa.</title>
        <authorList>
            <person name="Kim J."/>
        </authorList>
    </citation>
    <scope>NUCLEOTIDE SEQUENCE [LARGE SCALE GENOMIC DNA]</scope>
    <source>
        <strain evidence="2">Teg-2019</strain>
        <tissue evidence="2">Adductor muscle</tissue>
    </source>
</reference>
<comment type="caution">
    <text evidence="2">The sequence shown here is derived from an EMBL/GenBank/DDBJ whole genome shotgun (WGS) entry which is preliminary data.</text>
</comment>
<feature type="non-terminal residue" evidence="2">
    <location>
        <position position="2880"/>
    </location>
</feature>
<proteinExistence type="predicted"/>
<dbReference type="PANTHER" id="PTHR22605">
    <property type="entry name" value="RZ-TYPE DOMAIN-CONTAINING PROTEIN"/>
    <property type="match status" value="1"/>
</dbReference>
<evidence type="ECO:0000313" key="3">
    <source>
        <dbReference type="Proteomes" id="UP001217089"/>
    </source>
</evidence>
<dbReference type="Gene3D" id="3.40.50.300">
    <property type="entry name" value="P-loop containing nucleotide triphosphate hydrolases"/>
    <property type="match status" value="2"/>
</dbReference>
<dbReference type="SUPFAM" id="SSF52540">
    <property type="entry name" value="P-loop containing nucleoside triphosphate hydrolases"/>
    <property type="match status" value="2"/>
</dbReference>
<dbReference type="InterPro" id="IPR003593">
    <property type="entry name" value="AAA+_ATPase"/>
</dbReference>
<dbReference type="Proteomes" id="UP001217089">
    <property type="component" value="Unassembled WGS sequence"/>
</dbReference>
<gene>
    <name evidence="2" type="ORF">KUTeg_004225</name>
</gene>
<name>A0ABQ9FPD2_TEGGR</name>
<feature type="domain" description="AAA+ ATPase" evidence="1">
    <location>
        <begin position="1273"/>
        <end position="1425"/>
    </location>
</feature>
<dbReference type="InterPro" id="IPR031248">
    <property type="entry name" value="RNF213"/>
</dbReference>
<feature type="domain" description="AAA+ ATPase" evidence="1">
    <location>
        <begin position="1606"/>
        <end position="1744"/>
    </location>
</feature>
<dbReference type="InterPro" id="IPR027417">
    <property type="entry name" value="P-loop_NTPase"/>
</dbReference>
<dbReference type="SMART" id="SM00382">
    <property type="entry name" value="AAA"/>
    <property type="match status" value="2"/>
</dbReference>
<keyword evidence="3" id="KW-1185">Reference proteome</keyword>
<dbReference type="EMBL" id="JARBDR010000214">
    <property type="protein sequence ID" value="KAJ8319134.1"/>
    <property type="molecule type" value="Genomic_DNA"/>
</dbReference>
<organism evidence="2 3">
    <name type="scientific">Tegillarca granosa</name>
    <name type="common">Malaysian cockle</name>
    <name type="synonym">Anadara granosa</name>
    <dbReference type="NCBI Taxonomy" id="220873"/>
    <lineage>
        <taxon>Eukaryota</taxon>
        <taxon>Metazoa</taxon>
        <taxon>Spiralia</taxon>
        <taxon>Lophotrochozoa</taxon>
        <taxon>Mollusca</taxon>
        <taxon>Bivalvia</taxon>
        <taxon>Autobranchia</taxon>
        <taxon>Pteriomorphia</taxon>
        <taxon>Arcoida</taxon>
        <taxon>Arcoidea</taxon>
        <taxon>Arcidae</taxon>
        <taxon>Tegillarca</taxon>
    </lineage>
</organism>
<accession>A0ABQ9FPD2</accession>
<evidence type="ECO:0000259" key="1">
    <source>
        <dbReference type="SMART" id="SM00382"/>
    </source>
</evidence>
<dbReference type="PANTHER" id="PTHR22605:SF1">
    <property type="entry name" value="RZ-TYPE DOMAIN-CONTAINING PROTEIN"/>
    <property type="match status" value="1"/>
</dbReference>
<evidence type="ECO:0000313" key="2">
    <source>
        <dbReference type="EMBL" id="KAJ8319134.1"/>
    </source>
</evidence>
<protein>
    <recommendedName>
        <fullName evidence="1">AAA+ ATPase domain-containing protein</fullName>
    </recommendedName>
</protein>
<sequence>MIDLTGITPNMPNEEVLMIAINATEFWKKVFNVSGSKQDSVKTHPSYKKVDKAVDQMVQQLMSDTVECKTLKKMENKIEGLLDILSCKNTKRKMETTLEKAGKCLATFVHDCELTVSVLQKCRPNIPAGIMIDSVVKTIEALSCIEDDLYKGSVQLIELKSKSFFDPLFPEIAESCNKLKDVIESRVFWNMTKNILDESLIIGEKFEESVEDDILKSISLLFDPEYENDDENNLHGSIKIVNQLLHYLVDKGILSYHTSWEPYTKGEDVGLLVLEKQFQESSIDTEIKIVKEIYKRLDTVSQNALLMYAEFEKHGEKVTAMKRALAACSIDSSTDTEFSSAISSFEQLCNSSKSEEELERITLFGIHKSLKTVEKVTKKLDEETTDILLTVGQSQSLMEFLTEVADDDIRNLIDAVEEHSEQYVQESTVSSLIDVKRVFQPILKKSFKNNLIEFFLAIAKSSYSSGIKGIPHKINECMDNLHSLKALYKNVANRGERTKEIVDNVVKKGKFHFILADKTCNLKVEYKQDKKTVAHSESGLNDLRSRALLIMNTEEKKRSMAKTEPRVKDFLSLFVQHIDTAFEIAQILKHLQFSGHFSYTTYDQKVGQKELSCVRDMLHTEYNAWCDMLNICRSKFYFMNFIYSEQLQLLYQYFEKGSNEKLVVAVLKYIHPDADTSESDRAFYKSIALNDMNNPTSILECLGRTLNSILKHTKAMEREFMIPKTSTKLSETVQESKLFVAALEEGSHFTVRTILALYLNTTGHLPEAHQILVCNSHTTWDEILLLLQRCIGAFANRSTKELFCIANVEMIVSDLQFMLVDELRSLPRGLKYFLFLVCRGNERHPFFDQFRECILHPRPLTDAQMKTCFGKQWPNVFTVTSDIPGLGKTEYVKQQALCKSMDISALHISGPFEKKSLVERLSKLKIKTNSILHIDLGMVDSPVELDSFLFELITLGCVTAGTKSFFLPTKNVYIEVANTLNQSLCNCLPTVTSFKRTNLKWEDYKNFRVSMEVNSPVQVVCNYLKCIEEGVLNKTDLSFVGHNTIKPLAKEICQQLLQKHFSSAGDLSFTLVNIFLNVLSDQLKKLSASVYFKKANLSAMLGENKVSNVKSNLVLALVDVSKEFSARSVHSCRSTQAASLSLDESKPMVSTVIASLTAAEVLALRVAGMIRWEDSNHLMILFHQDGQTVSALYRDKQKVPEHVKHLIESQINKKLEDFHLKTQTELQLVLQRLSRSKQQPQIEDKTLACMAHRYALTPDNLLKMVLITLRIKALVPVIIMGETGCGKTSLVRYLADMCGITFKVLSIHAGITQEMIVKNVITINDQARKDFERQIWMFLDEINTCDHLGLICDIVCHHKCLGTALAPNIVFMAACNPYRLRHEKSVFTAGLQGKIKSDELSRLVYRVHPLPETMVDFVWDFGSLSEKDEHSYICRMVQTTFEDKTLTVLNDLLSDLLTASQRFVRSKEGTESCVSLRDVDRCKRLVSWFIKTLKEKELLRLTTYFCYTVNKSDREIAIISIILALALCYHSRFSDKTLRTEYREVISDIVFKHVGSSYGIYSERSVAEIIQREQKDIIDRMELPEGTAKNTALQENVFVILVCILNRIPVFLVGKPGCSKSLSMQLIRSNLRGKDSRDNFFQSLPQLYCVSFQGSESSTSDGIIKVFDKAKKYQEHNDIEDVMSVVILDEIGLAEISRFNPLKVLHGLLEPENKIMPDVAVVGLSNWALDAAKMNRAIHLSRPEMDEEELHETGISISESIFSKPEKLLTLQKTSSNLLPYEIKKILKAIALAYHECNTSQNFKNFHGLRDFYSLNKHLSRSLLKIEISDDKLMSEVLIRGLLRNFGGLPSELKSIVGIFQKHLDCDLTCNIPVIDLIKENLFDQISRHLMLITSGDAVTSKVEQLLRQNGREYMVIYGSHFEEDLTNAYNYRILSRIILCMEQGLVLILKDLESIYGSLYDMLNQNYTVVGKKKNCRVALGPYSNPMCQVHDDFKCIVLVEERKLDYSDPPFLNRFEKQQFRFSDILDDTDSEIISLLKQFIQEFCEIEHHHFTPFDAFPVYSPDMLASLVLHLKSTINECPTILEKAELCFKQLLDITTPEAIVRIKKSALWNEANEFAREMHGVYLSQPLHNGFDHYISSQIDRVKKDRLTEYVEINDSLGDQLHDLNNLKDKENHSSNQSQTAADNHESLFVVFTHSNIHIDMKECTGSRNIQIEKVGSFKTEKHLHSRLQLFFGSDNDILVLQVSAKEDASHILLTKSTVEILNLTFQKETKLEKSKYVFMVIHLERKHIQLNPVTQLNFLFGWKMVTLDSLEKPKIQLPDIIGMTVLEVLKSRRPLYHCIKGQLFWAFTRIHYSSSRRSIGSMKKLLNQIQLNDEFLKDMEHVIFEWIDNEMEKEMGSMKTMDWQVDIACNELQLSCATTFMDALESYILEMIKHPLAKIIYRLEDSNAAECYFIQDRYQEDRRKFWRNLVYSSNFLQLNELKQPTGPECYNCTTPALKMKMPFSQIIITKVEQLKSDFLDTLSKLKSCCDIEDEVPLDMFLDLASRYQDIVMQEVGEMLGLGYEGKNEDYVHDYCIFIISKSASNAEEKLGESFLKWEFSNYINICMEDFGALVTHLHTAFWTYSSTMLSMLQLVGHSNIILGNEVIKMLQVNPDEKDVVLSWLLEDDITKSIEHQNEPIDTSVTTYTITQLETEGINDTEDDPNLKQEDFSINNTEVDHNNGASDTLDTTYPDSYSNTKLETGDVNDTEVDHNNGASDSLDTTYSYYNKVIGNIDTSKSDSYTNVEQVTGEFISQNTKVLEDIMKEMDDNVSQAADKNLCTTTETEGDISVDDIKPEFYDDISGLHETVTEDQDLYEPYYDNSRNITDTVFP</sequence>